<feature type="region of interest" description="Disordered" evidence="1">
    <location>
        <begin position="77"/>
        <end position="121"/>
    </location>
</feature>
<dbReference type="AlphaFoldDB" id="A0AAD5QJ91"/>
<accession>A0AAD5QJ91</accession>
<evidence type="ECO:0000313" key="3">
    <source>
        <dbReference type="Proteomes" id="UP001196413"/>
    </source>
</evidence>
<dbReference type="EMBL" id="JAHQIW010000876">
    <property type="protein sequence ID" value="KAJ1350500.1"/>
    <property type="molecule type" value="Genomic_DNA"/>
</dbReference>
<gene>
    <name evidence="2" type="ORF">KIN20_006298</name>
</gene>
<name>A0AAD5QJ91_PARTN</name>
<keyword evidence="3" id="KW-1185">Reference proteome</keyword>
<comment type="caution">
    <text evidence="2">The sequence shown here is derived from an EMBL/GenBank/DDBJ whole genome shotgun (WGS) entry which is preliminary data.</text>
</comment>
<evidence type="ECO:0000313" key="2">
    <source>
        <dbReference type="EMBL" id="KAJ1350500.1"/>
    </source>
</evidence>
<evidence type="ECO:0000256" key="1">
    <source>
        <dbReference type="SAM" id="MobiDB-lite"/>
    </source>
</evidence>
<reference evidence="2" key="1">
    <citation type="submission" date="2021-06" db="EMBL/GenBank/DDBJ databases">
        <title>Parelaphostrongylus tenuis whole genome reference sequence.</title>
        <authorList>
            <person name="Garwood T.J."/>
            <person name="Larsen P.A."/>
            <person name="Fountain-Jones N.M."/>
            <person name="Garbe J.R."/>
            <person name="Macchietto M.G."/>
            <person name="Kania S.A."/>
            <person name="Gerhold R.W."/>
            <person name="Richards J.E."/>
            <person name="Wolf T.M."/>
        </authorList>
    </citation>
    <scope>NUCLEOTIDE SEQUENCE</scope>
    <source>
        <strain evidence="2">MNPRO001-30</strain>
        <tissue evidence="2">Meninges</tissue>
    </source>
</reference>
<organism evidence="2 3">
    <name type="scientific">Parelaphostrongylus tenuis</name>
    <name type="common">Meningeal worm</name>
    <dbReference type="NCBI Taxonomy" id="148309"/>
    <lineage>
        <taxon>Eukaryota</taxon>
        <taxon>Metazoa</taxon>
        <taxon>Ecdysozoa</taxon>
        <taxon>Nematoda</taxon>
        <taxon>Chromadorea</taxon>
        <taxon>Rhabditida</taxon>
        <taxon>Rhabditina</taxon>
        <taxon>Rhabditomorpha</taxon>
        <taxon>Strongyloidea</taxon>
        <taxon>Metastrongylidae</taxon>
        <taxon>Parelaphostrongylus</taxon>
    </lineage>
</organism>
<sequence length="260" mass="28369">MTDRFCSSLNSPSSLYFYRLNLAQSIANNNGSGSSTNLQEDDGNTRDSGIVADYLSPLKVVNPPSKVAVLTDKTNTYTHPEESFPSLSTNIPIDETPVTSRRRPSLWLSDPNSDDDEAEASSVVSLPSLESVVSTNIRAISSSSTSSFSSSEGVIVWTPEKVTVVHRRRSISEERTAPTLKSHRKRSTESVMSESGIARKRRSHAIRCDSIQSEINVLEEGFLEADDNSPNASYLSECGLSSIFHVLSHVHGAMASWRSA</sequence>
<feature type="region of interest" description="Disordered" evidence="1">
    <location>
        <begin position="175"/>
        <end position="198"/>
    </location>
</feature>
<dbReference type="Proteomes" id="UP001196413">
    <property type="component" value="Unassembled WGS sequence"/>
</dbReference>
<protein>
    <submittedName>
        <fullName evidence="2">Uncharacterized protein</fullName>
    </submittedName>
</protein>
<proteinExistence type="predicted"/>
<feature type="non-terminal residue" evidence="2">
    <location>
        <position position="1"/>
    </location>
</feature>